<protein>
    <submittedName>
        <fullName evidence="6">Phospholipase</fullName>
    </submittedName>
</protein>
<keyword evidence="1 4" id="KW-0378">Hydrolase</keyword>
<dbReference type="EMBL" id="BMCP01000002">
    <property type="protein sequence ID" value="GGE47869.1"/>
    <property type="molecule type" value="Genomic_DNA"/>
</dbReference>
<evidence type="ECO:0000256" key="1">
    <source>
        <dbReference type="ARBA" id="ARBA00022801"/>
    </source>
</evidence>
<dbReference type="AlphaFoldDB" id="A0A8J2YJD4"/>
<proteinExistence type="predicted"/>
<comment type="caution">
    <text evidence="4">Lacks conserved residue(s) required for the propagation of feature annotation.</text>
</comment>
<dbReference type="InterPro" id="IPR016035">
    <property type="entry name" value="Acyl_Trfase/lysoPLipase"/>
</dbReference>
<keyword evidence="7" id="KW-1185">Reference proteome</keyword>
<sequence length="336" mass="35632">MLHELARMVGATSDDKTLTDPPVGEDASIGKPNVGLALGGGAARGWAHIGVIKALEEQGIEPQIIAGTSIGAVVGGCYAAGKLPELETWARSLTKRRVFSLMDLSLGGAGMINGARLRRLLESDIGPRSIEDLPIRFAAVATELRTGHEIWLTKGRLVQAMRASYALPGIFEPVRVGGRWLMDGALVNPVPVSTTRAMGARLVIGVNLQSDIYGRGAIVPMHGTDDADNDEAIRFTEGGQNGLFSAARGIFSKQVVSEVTGGPPGIPSVMMEAFNIVQDRISRARLAGDPPDVLLSPKLRGIGLFEFHRAAETIDLGYEIVQKNLDSIKEAALALV</sequence>
<feature type="active site" description="Proton acceptor" evidence="4">
    <location>
        <position position="183"/>
    </location>
</feature>
<reference evidence="6" key="2">
    <citation type="submission" date="2020-09" db="EMBL/GenBank/DDBJ databases">
        <authorList>
            <person name="Sun Q."/>
            <person name="Sedlacek I."/>
        </authorList>
    </citation>
    <scope>NUCLEOTIDE SEQUENCE</scope>
    <source>
        <strain evidence="6">CCM 7684</strain>
    </source>
</reference>
<gene>
    <name evidence="6" type="ORF">GCM10007276_26380</name>
</gene>
<dbReference type="SUPFAM" id="SSF52151">
    <property type="entry name" value="FabD/lysophospholipase-like"/>
    <property type="match status" value="1"/>
</dbReference>
<feature type="active site" description="Nucleophile" evidence="4">
    <location>
        <position position="69"/>
    </location>
</feature>
<dbReference type="Proteomes" id="UP000602745">
    <property type="component" value="Unassembled WGS sequence"/>
</dbReference>
<dbReference type="GO" id="GO:0016787">
    <property type="term" value="F:hydrolase activity"/>
    <property type="evidence" value="ECO:0007669"/>
    <property type="project" value="UniProtKB-UniRule"/>
</dbReference>
<dbReference type="PROSITE" id="PS51635">
    <property type="entry name" value="PNPLA"/>
    <property type="match status" value="1"/>
</dbReference>
<accession>A0A8J2YJD4</accession>
<comment type="caution">
    <text evidence="6">The sequence shown here is derived from an EMBL/GenBank/DDBJ whole genome shotgun (WGS) entry which is preliminary data.</text>
</comment>
<feature type="short sequence motif" description="DGA/G" evidence="4">
    <location>
        <begin position="183"/>
        <end position="185"/>
    </location>
</feature>
<dbReference type="PANTHER" id="PTHR14226">
    <property type="entry name" value="NEUROPATHY TARGET ESTERASE/SWISS CHEESE D.MELANOGASTER"/>
    <property type="match status" value="1"/>
</dbReference>
<reference evidence="6" key="1">
    <citation type="journal article" date="2014" name="Int. J. Syst. Evol. Microbiol.">
        <title>Complete genome sequence of Corynebacterium casei LMG S-19264T (=DSM 44701T), isolated from a smear-ripened cheese.</title>
        <authorList>
            <consortium name="US DOE Joint Genome Institute (JGI-PGF)"/>
            <person name="Walter F."/>
            <person name="Albersmeier A."/>
            <person name="Kalinowski J."/>
            <person name="Ruckert C."/>
        </authorList>
    </citation>
    <scope>NUCLEOTIDE SEQUENCE</scope>
    <source>
        <strain evidence="6">CCM 7684</strain>
    </source>
</reference>
<evidence type="ECO:0000256" key="4">
    <source>
        <dbReference type="PROSITE-ProRule" id="PRU01161"/>
    </source>
</evidence>
<evidence type="ECO:0000313" key="6">
    <source>
        <dbReference type="EMBL" id="GGE47869.1"/>
    </source>
</evidence>
<keyword evidence="2 4" id="KW-0442">Lipid degradation</keyword>
<organism evidence="6 7">
    <name type="scientific">Agaricicola taiwanensis</name>
    <dbReference type="NCBI Taxonomy" id="591372"/>
    <lineage>
        <taxon>Bacteria</taxon>
        <taxon>Pseudomonadati</taxon>
        <taxon>Pseudomonadota</taxon>
        <taxon>Alphaproteobacteria</taxon>
        <taxon>Rhodobacterales</taxon>
        <taxon>Paracoccaceae</taxon>
        <taxon>Agaricicola</taxon>
    </lineage>
</organism>
<evidence type="ECO:0000256" key="2">
    <source>
        <dbReference type="ARBA" id="ARBA00022963"/>
    </source>
</evidence>
<dbReference type="InterPro" id="IPR050301">
    <property type="entry name" value="NTE"/>
</dbReference>
<name>A0A8J2YJD4_9RHOB</name>
<dbReference type="InterPro" id="IPR002641">
    <property type="entry name" value="PNPLA_dom"/>
</dbReference>
<evidence type="ECO:0000259" key="5">
    <source>
        <dbReference type="PROSITE" id="PS51635"/>
    </source>
</evidence>
<feature type="domain" description="PNPLA" evidence="5">
    <location>
        <begin position="36"/>
        <end position="196"/>
    </location>
</feature>
<dbReference type="Pfam" id="PF01734">
    <property type="entry name" value="Patatin"/>
    <property type="match status" value="1"/>
</dbReference>
<dbReference type="GO" id="GO:0016042">
    <property type="term" value="P:lipid catabolic process"/>
    <property type="evidence" value="ECO:0007669"/>
    <property type="project" value="UniProtKB-UniRule"/>
</dbReference>
<keyword evidence="3 4" id="KW-0443">Lipid metabolism</keyword>
<dbReference type="Gene3D" id="3.40.1090.10">
    <property type="entry name" value="Cytosolic phospholipase A2 catalytic domain"/>
    <property type="match status" value="1"/>
</dbReference>
<evidence type="ECO:0000256" key="3">
    <source>
        <dbReference type="ARBA" id="ARBA00023098"/>
    </source>
</evidence>
<evidence type="ECO:0000313" key="7">
    <source>
        <dbReference type="Proteomes" id="UP000602745"/>
    </source>
</evidence>
<dbReference type="PANTHER" id="PTHR14226:SF76">
    <property type="entry name" value="NTE FAMILY PROTEIN RSSA"/>
    <property type="match status" value="1"/>
</dbReference>
<dbReference type="RefSeq" id="WP_188410177.1">
    <property type="nucleotide sequence ID" value="NZ_BMCP01000002.1"/>
</dbReference>
<feature type="short sequence motif" description="GXSXG" evidence="4">
    <location>
        <begin position="67"/>
        <end position="71"/>
    </location>
</feature>